<evidence type="ECO:0000313" key="2">
    <source>
        <dbReference type="EMBL" id="KAF2156005.1"/>
    </source>
</evidence>
<evidence type="ECO:0000256" key="1">
    <source>
        <dbReference type="SAM" id="Phobius"/>
    </source>
</evidence>
<dbReference type="AlphaFoldDB" id="A0A9P4J8F3"/>
<proteinExistence type="predicted"/>
<accession>A0A9P4J8F3</accession>
<name>A0A9P4J8F3_9PEZI</name>
<keyword evidence="1" id="KW-0812">Transmembrane</keyword>
<dbReference type="EMBL" id="ML996082">
    <property type="protein sequence ID" value="KAF2156005.1"/>
    <property type="molecule type" value="Genomic_DNA"/>
</dbReference>
<reference evidence="2" key="1">
    <citation type="journal article" date="2020" name="Stud. Mycol.">
        <title>101 Dothideomycetes genomes: a test case for predicting lifestyles and emergence of pathogens.</title>
        <authorList>
            <person name="Haridas S."/>
            <person name="Albert R."/>
            <person name="Binder M."/>
            <person name="Bloem J."/>
            <person name="Labutti K."/>
            <person name="Salamov A."/>
            <person name="Andreopoulos B."/>
            <person name="Baker S."/>
            <person name="Barry K."/>
            <person name="Bills G."/>
            <person name="Bluhm B."/>
            <person name="Cannon C."/>
            <person name="Castanera R."/>
            <person name="Culley D."/>
            <person name="Daum C."/>
            <person name="Ezra D."/>
            <person name="Gonzalez J."/>
            <person name="Henrissat B."/>
            <person name="Kuo A."/>
            <person name="Liang C."/>
            <person name="Lipzen A."/>
            <person name="Lutzoni F."/>
            <person name="Magnuson J."/>
            <person name="Mondo S."/>
            <person name="Nolan M."/>
            <person name="Ohm R."/>
            <person name="Pangilinan J."/>
            <person name="Park H.-J."/>
            <person name="Ramirez L."/>
            <person name="Alfaro M."/>
            <person name="Sun H."/>
            <person name="Tritt A."/>
            <person name="Yoshinaga Y."/>
            <person name="Zwiers L.-H."/>
            <person name="Turgeon B."/>
            <person name="Goodwin S."/>
            <person name="Spatafora J."/>
            <person name="Crous P."/>
            <person name="Grigoriev I."/>
        </authorList>
    </citation>
    <scope>NUCLEOTIDE SEQUENCE</scope>
    <source>
        <strain evidence="2">CBS 260.36</strain>
    </source>
</reference>
<sequence length="134" mass="14745">MINLLILVPLLILPYPALDLFQPLLASLLIFLPAHWAVVRHDELSQDGPVVLIFAALIGTASVGAGLVENDIHVVTRRVDVEVEVAHWRAGVLDMCDTTWISDDGDVGSDREIRLGRTKNGLRRALRRACFIGT</sequence>
<feature type="transmembrane region" description="Helical" evidence="1">
    <location>
        <begin position="50"/>
        <end position="68"/>
    </location>
</feature>
<evidence type="ECO:0000313" key="3">
    <source>
        <dbReference type="Proteomes" id="UP000799439"/>
    </source>
</evidence>
<keyword evidence="1" id="KW-1133">Transmembrane helix</keyword>
<gene>
    <name evidence="2" type="ORF">K461DRAFT_86591</name>
</gene>
<keyword evidence="3" id="KW-1185">Reference proteome</keyword>
<dbReference type="Proteomes" id="UP000799439">
    <property type="component" value="Unassembled WGS sequence"/>
</dbReference>
<comment type="caution">
    <text evidence="2">The sequence shown here is derived from an EMBL/GenBank/DDBJ whole genome shotgun (WGS) entry which is preliminary data.</text>
</comment>
<organism evidence="2 3">
    <name type="scientific">Myriangium duriaei CBS 260.36</name>
    <dbReference type="NCBI Taxonomy" id="1168546"/>
    <lineage>
        <taxon>Eukaryota</taxon>
        <taxon>Fungi</taxon>
        <taxon>Dikarya</taxon>
        <taxon>Ascomycota</taxon>
        <taxon>Pezizomycotina</taxon>
        <taxon>Dothideomycetes</taxon>
        <taxon>Dothideomycetidae</taxon>
        <taxon>Myriangiales</taxon>
        <taxon>Myriangiaceae</taxon>
        <taxon>Myriangium</taxon>
    </lineage>
</organism>
<protein>
    <submittedName>
        <fullName evidence="2">Uncharacterized protein</fullName>
    </submittedName>
</protein>
<keyword evidence="1" id="KW-0472">Membrane</keyword>